<reference evidence="1 2" key="2">
    <citation type="journal article" date="2022" name="Mol. Ecol. Resour.">
        <title>The genomes of chicory, endive, great burdock and yacon provide insights into Asteraceae paleo-polyploidization history and plant inulin production.</title>
        <authorList>
            <person name="Fan W."/>
            <person name="Wang S."/>
            <person name="Wang H."/>
            <person name="Wang A."/>
            <person name="Jiang F."/>
            <person name="Liu H."/>
            <person name="Zhao H."/>
            <person name="Xu D."/>
            <person name="Zhang Y."/>
        </authorList>
    </citation>
    <scope>NUCLEOTIDE SEQUENCE [LARGE SCALE GENOMIC DNA]</scope>
    <source>
        <strain evidence="2">cv. Punajuju</strain>
        <tissue evidence="1">Leaves</tissue>
    </source>
</reference>
<name>A0ACB9BID7_CICIN</name>
<dbReference type="EMBL" id="CM042014">
    <property type="protein sequence ID" value="KAI3721902.1"/>
    <property type="molecule type" value="Genomic_DNA"/>
</dbReference>
<gene>
    <name evidence="1" type="ORF">L2E82_32921</name>
</gene>
<keyword evidence="2" id="KW-1185">Reference proteome</keyword>
<organism evidence="1 2">
    <name type="scientific">Cichorium intybus</name>
    <name type="common">Chicory</name>
    <dbReference type="NCBI Taxonomy" id="13427"/>
    <lineage>
        <taxon>Eukaryota</taxon>
        <taxon>Viridiplantae</taxon>
        <taxon>Streptophyta</taxon>
        <taxon>Embryophyta</taxon>
        <taxon>Tracheophyta</taxon>
        <taxon>Spermatophyta</taxon>
        <taxon>Magnoliopsida</taxon>
        <taxon>eudicotyledons</taxon>
        <taxon>Gunneridae</taxon>
        <taxon>Pentapetalae</taxon>
        <taxon>asterids</taxon>
        <taxon>campanulids</taxon>
        <taxon>Asterales</taxon>
        <taxon>Asteraceae</taxon>
        <taxon>Cichorioideae</taxon>
        <taxon>Cichorieae</taxon>
        <taxon>Cichoriinae</taxon>
        <taxon>Cichorium</taxon>
    </lineage>
</organism>
<evidence type="ECO:0000313" key="2">
    <source>
        <dbReference type="Proteomes" id="UP001055811"/>
    </source>
</evidence>
<reference evidence="2" key="1">
    <citation type="journal article" date="2022" name="Mol. Ecol. Resour.">
        <title>The genomes of chicory, endive, great burdock and yacon provide insights into Asteraceae palaeo-polyploidization history and plant inulin production.</title>
        <authorList>
            <person name="Fan W."/>
            <person name="Wang S."/>
            <person name="Wang H."/>
            <person name="Wang A."/>
            <person name="Jiang F."/>
            <person name="Liu H."/>
            <person name="Zhao H."/>
            <person name="Xu D."/>
            <person name="Zhang Y."/>
        </authorList>
    </citation>
    <scope>NUCLEOTIDE SEQUENCE [LARGE SCALE GENOMIC DNA]</scope>
    <source>
        <strain evidence="2">cv. Punajuju</strain>
    </source>
</reference>
<sequence length="74" mass="7972">MATLNSPTVAGGERPWGRVGVEGRRKGANGTISESAFVIPHTVLGRISRHCHLSFSLYISSPCLIISNTFFLSL</sequence>
<proteinExistence type="predicted"/>
<accession>A0ACB9BID7</accession>
<evidence type="ECO:0000313" key="1">
    <source>
        <dbReference type="EMBL" id="KAI3721902.1"/>
    </source>
</evidence>
<protein>
    <submittedName>
        <fullName evidence="1">Uncharacterized protein</fullName>
    </submittedName>
</protein>
<comment type="caution">
    <text evidence="1">The sequence shown here is derived from an EMBL/GenBank/DDBJ whole genome shotgun (WGS) entry which is preliminary data.</text>
</comment>
<dbReference type="Proteomes" id="UP001055811">
    <property type="component" value="Linkage Group LG06"/>
</dbReference>